<organism evidence="3 4">
    <name type="scientific">Chenopodium quinoa</name>
    <name type="common">Quinoa</name>
    <dbReference type="NCBI Taxonomy" id="63459"/>
    <lineage>
        <taxon>Eukaryota</taxon>
        <taxon>Viridiplantae</taxon>
        <taxon>Streptophyta</taxon>
        <taxon>Embryophyta</taxon>
        <taxon>Tracheophyta</taxon>
        <taxon>Spermatophyta</taxon>
        <taxon>Magnoliopsida</taxon>
        <taxon>eudicotyledons</taxon>
        <taxon>Gunneridae</taxon>
        <taxon>Pentapetalae</taxon>
        <taxon>Caryophyllales</taxon>
        <taxon>Chenopodiaceae</taxon>
        <taxon>Chenopodioideae</taxon>
        <taxon>Atripliceae</taxon>
        <taxon>Chenopodium</taxon>
    </lineage>
</organism>
<dbReference type="PANTHER" id="PTHR33710:SF77">
    <property type="entry name" value="DNASE I-LIKE SUPERFAMILY PROTEIN"/>
    <property type="match status" value="1"/>
</dbReference>
<keyword evidence="1" id="KW-0812">Transmembrane</keyword>
<dbReference type="Proteomes" id="UP000596660">
    <property type="component" value="Unplaced"/>
</dbReference>
<evidence type="ECO:0000256" key="1">
    <source>
        <dbReference type="SAM" id="Phobius"/>
    </source>
</evidence>
<dbReference type="Pfam" id="PF13966">
    <property type="entry name" value="zf-RVT"/>
    <property type="match status" value="1"/>
</dbReference>
<reference evidence="3" key="1">
    <citation type="journal article" date="2017" name="Nature">
        <title>The genome of Chenopodium quinoa.</title>
        <authorList>
            <person name="Jarvis D.E."/>
            <person name="Ho Y.S."/>
            <person name="Lightfoot D.J."/>
            <person name="Schmoeckel S.M."/>
            <person name="Li B."/>
            <person name="Borm T.J.A."/>
            <person name="Ohyanagi H."/>
            <person name="Mineta K."/>
            <person name="Michell C.T."/>
            <person name="Saber N."/>
            <person name="Kharbatia N.M."/>
            <person name="Rupper R.R."/>
            <person name="Sharp A.R."/>
            <person name="Dally N."/>
            <person name="Boughton B.A."/>
            <person name="Woo Y.H."/>
            <person name="Gao G."/>
            <person name="Schijlen E.G.W.M."/>
            <person name="Guo X."/>
            <person name="Momin A.A."/>
            <person name="Negrao S."/>
            <person name="Al-Babili S."/>
            <person name="Gehring C."/>
            <person name="Roessner U."/>
            <person name="Jung C."/>
            <person name="Murphy K."/>
            <person name="Arold S.T."/>
            <person name="Gojobori T."/>
            <person name="van der Linden C.G."/>
            <person name="van Loo E.N."/>
            <person name="Jellen E.N."/>
            <person name="Maughan P.J."/>
            <person name="Tester M."/>
        </authorList>
    </citation>
    <scope>NUCLEOTIDE SEQUENCE [LARGE SCALE GENOMIC DNA]</scope>
    <source>
        <strain evidence="3">cv. PI 614886</strain>
    </source>
</reference>
<name>A0A803L0F3_CHEQI</name>
<reference evidence="3" key="2">
    <citation type="submission" date="2021-03" db="UniProtKB">
        <authorList>
            <consortium name="EnsemblPlants"/>
        </authorList>
    </citation>
    <scope>IDENTIFICATION</scope>
</reference>
<evidence type="ECO:0000313" key="3">
    <source>
        <dbReference type="EnsemblPlants" id="AUR62005341-RA:cds"/>
    </source>
</evidence>
<dbReference type="PANTHER" id="PTHR33710">
    <property type="entry name" value="BNAC02G09200D PROTEIN"/>
    <property type="match status" value="1"/>
</dbReference>
<evidence type="ECO:0000259" key="2">
    <source>
        <dbReference type="Pfam" id="PF13966"/>
    </source>
</evidence>
<dbReference type="Gramene" id="AUR62005341-RA">
    <property type="protein sequence ID" value="AUR62005341-RA:cds"/>
    <property type="gene ID" value="AUR62005341"/>
</dbReference>
<dbReference type="InterPro" id="IPR026960">
    <property type="entry name" value="RVT-Znf"/>
</dbReference>
<dbReference type="OMA" id="CHIEKET"/>
<proteinExistence type="predicted"/>
<accession>A0A803L0F3</accession>
<dbReference type="AlphaFoldDB" id="A0A803L0F3"/>
<evidence type="ECO:0000313" key="4">
    <source>
        <dbReference type="Proteomes" id="UP000596660"/>
    </source>
</evidence>
<dbReference type="SUPFAM" id="SSF56219">
    <property type="entry name" value="DNase I-like"/>
    <property type="match status" value="1"/>
</dbReference>
<keyword evidence="4" id="KW-1185">Reference proteome</keyword>
<keyword evidence="1" id="KW-1133">Transmembrane helix</keyword>
<dbReference type="EnsemblPlants" id="AUR62005341-RA">
    <property type="protein sequence ID" value="AUR62005341-RA:cds"/>
    <property type="gene ID" value="AUR62005341"/>
</dbReference>
<dbReference type="Gene3D" id="3.60.10.10">
    <property type="entry name" value="Endonuclease/exonuclease/phosphatase"/>
    <property type="match status" value="1"/>
</dbReference>
<keyword evidence="1" id="KW-0472">Membrane</keyword>
<feature type="transmembrane region" description="Helical" evidence="1">
    <location>
        <begin position="642"/>
        <end position="660"/>
    </location>
</feature>
<protein>
    <recommendedName>
        <fullName evidence="2">Reverse transcriptase zinc-binding domain-containing protein</fullName>
    </recommendedName>
</protein>
<feature type="domain" description="Reverse transcriptase zinc-binding" evidence="2">
    <location>
        <begin position="536"/>
        <end position="609"/>
    </location>
</feature>
<dbReference type="InterPro" id="IPR036691">
    <property type="entry name" value="Endo/exonu/phosph_ase_sf"/>
</dbReference>
<sequence length="708" mass="83051">MDVVVRSYSHNHIDVDIDSEFQGGWRFSGIYGYPEEGNKMGTGLLLKRLWDNHDGPWICGGDFNLMLQSSEKAGGREFCDDEAEILREAITYCNLEDLGYIGHDFTWTNNRGGTENIQEHLDRFLANRAWRECFPGSFVSHLTKRRSNHLPILLCIKEALELPKKKKKKKLYRFEEMLSAWSRQKFGDFINELHACRSQIEKLMNEAQTEEVISQMKTIDDRIDELERREEMYWKQRSRQDWLQHGDKNTTFFHTKTKQRAERNNIKKIKDEAGNEFDDEEKITEVFVNYFEGMFTGNSHIEPDPVIEKSIVSFLLERQRKRLNMCWGFFLLMRWHMSILDGIEKLCRQFFWGQKGEERKLCLIAWNKLYLPKKEGGLGFRNMRNFNRSLLGKQAWRILTNEDSLVARVLKGKYYPHSSLMEAKVYSNSSYTWRSIMGARDVLWKGARKPVGNGSTVHIWKDPWVPTLPDFKVFSSSRDNGEGPTFVRDLWANNSWNNAALSLLFSPTEIKEICNIPVPLYDRKDVWDKNGTATSSRASCNFKWSVVWNSDNTPKVKHFAWRAIKGAVDARQSLIQRGMNIDPICPMCGIENESVMHMLALCPDAKRIWYLSPLRLEVGKYEGLEFGEWCGSICLHHRDPHWWNIFLAILWGIWLWRNMWCYEKRRKDMMDVIHKAVSMVGDYEQAQQDMTSRVGIYAKVQCILQPNR</sequence>